<evidence type="ECO:0000313" key="4">
    <source>
        <dbReference type="EMBL" id="MBB6070495.1"/>
    </source>
</evidence>
<dbReference type="Gene3D" id="3.50.80.20">
    <property type="entry name" value="D-Ala-D-Ala carboxypeptidase C, peptidase S13"/>
    <property type="match status" value="1"/>
</dbReference>
<reference evidence="4 5" key="1">
    <citation type="submission" date="2020-08" db="EMBL/GenBank/DDBJ databases">
        <title>Genomic Encyclopedia of Type Strains, Phase IV (KMG-IV): sequencing the most valuable type-strain genomes for metagenomic binning, comparative biology and taxonomic classification.</title>
        <authorList>
            <person name="Goeker M."/>
        </authorList>
    </citation>
    <scope>NUCLEOTIDE SEQUENCE [LARGE SCALE GENOMIC DNA]</scope>
    <source>
        <strain evidence="4 5">DSM 29007</strain>
    </source>
</reference>
<comment type="caution">
    <text evidence="4">The sequence shown here is derived from an EMBL/GenBank/DDBJ whole genome shotgun (WGS) entry which is preliminary data.</text>
</comment>
<evidence type="ECO:0000313" key="5">
    <source>
        <dbReference type="Proteomes" id="UP000582837"/>
    </source>
</evidence>
<evidence type="ECO:0000256" key="1">
    <source>
        <dbReference type="ARBA" id="ARBA00006096"/>
    </source>
</evidence>
<name>A0A841GXL8_9BACT</name>
<keyword evidence="4" id="KW-0645">Protease</keyword>
<sequence>MKYLHTAALALTLSAAAAALAARGAQTQASTPATGPLQAQADALVGNKGEWTILAWSMDRNEPLFAINADSARVPASNNKVYSTVWAMGTLGPDYRFPTDLLIAGPVQNGTLRGNVVIRGSGDPAFGYPDWDKDVMASPRKMAAALQRIGVRVVEGGVVADPSIHDQQNFGPQWPLDTGNGASRYAPTVSGLPFNRNMLWIEIRGGTAFQRIPDVPEIPVINNVRAGGGRAFAVRKPDEDTIRLRGGVGGRGPYRFGVGAYEPAYLAGGAIRQALREAGIEVRGAVTVGKTPENAVVVHRHFSIPLHEIVHVTNRHSDNFFAEHLWKAAVAKSTGHGTYAGGGSASAAFFHDRAGVPWGQLWQADGSGLSAQNRTSANAMVRTLMYAHKAPWSAQFHESLAIAGDPEGTMKNMFNNTPAAGNLHAKTGFIRSVRSLSGFVKTAGGETVAFSFIYNGRNTSGSRGVQLALGNLLATYRR</sequence>
<dbReference type="InterPro" id="IPR000667">
    <property type="entry name" value="Peptidase_S13"/>
</dbReference>
<dbReference type="GO" id="GO:0000270">
    <property type="term" value="P:peptidoglycan metabolic process"/>
    <property type="evidence" value="ECO:0007669"/>
    <property type="project" value="TreeGrafter"/>
</dbReference>
<organism evidence="4 5">
    <name type="scientific">Longimicrobium terrae</name>
    <dbReference type="NCBI Taxonomy" id="1639882"/>
    <lineage>
        <taxon>Bacteria</taxon>
        <taxon>Pseudomonadati</taxon>
        <taxon>Gemmatimonadota</taxon>
        <taxon>Longimicrobiia</taxon>
        <taxon>Longimicrobiales</taxon>
        <taxon>Longimicrobiaceae</taxon>
        <taxon>Longimicrobium</taxon>
    </lineage>
</organism>
<dbReference type="EC" id="3.4.21.-" evidence="4"/>
<keyword evidence="2 4" id="KW-0378">Hydrolase</keyword>
<gene>
    <name evidence="4" type="ORF">HNQ61_002116</name>
</gene>
<dbReference type="Gene3D" id="3.40.710.10">
    <property type="entry name" value="DD-peptidase/beta-lactamase superfamily"/>
    <property type="match status" value="1"/>
</dbReference>
<feature type="signal peptide" evidence="3">
    <location>
        <begin position="1"/>
        <end position="21"/>
    </location>
</feature>
<keyword evidence="4" id="KW-0121">Carboxypeptidase</keyword>
<dbReference type="RefSeq" id="WP_170034318.1">
    <property type="nucleotide sequence ID" value="NZ_JABDTL010000001.1"/>
</dbReference>
<dbReference type="InterPro" id="IPR012338">
    <property type="entry name" value="Beta-lactam/transpept-like"/>
</dbReference>
<dbReference type="PRINTS" id="PR00922">
    <property type="entry name" value="DADACBPTASE3"/>
</dbReference>
<dbReference type="SUPFAM" id="SSF56601">
    <property type="entry name" value="beta-lactamase/transpeptidase-like"/>
    <property type="match status" value="1"/>
</dbReference>
<dbReference type="NCBIfam" id="TIGR00666">
    <property type="entry name" value="PBP4"/>
    <property type="match status" value="1"/>
</dbReference>
<dbReference type="EMBL" id="JACHIA010000005">
    <property type="protein sequence ID" value="MBB6070495.1"/>
    <property type="molecule type" value="Genomic_DNA"/>
</dbReference>
<dbReference type="PANTHER" id="PTHR30023">
    <property type="entry name" value="D-ALANYL-D-ALANINE CARBOXYPEPTIDASE"/>
    <property type="match status" value="1"/>
</dbReference>
<dbReference type="GO" id="GO:0009002">
    <property type="term" value="F:serine-type D-Ala-D-Ala carboxypeptidase activity"/>
    <property type="evidence" value="ECO:0007669"/>
    <property type="project" value="UniProtKB-EC"/>
</dbReference>
<keyword evidence="5" id="KW-1185">Reference proteome</keyword>
<keyword evidence="3" id="KW-0732">Signal</keyword>
<evidence type="ECO:0000256" key="3">
    <source>
        <dbReference type="SAM" id="SignalP"/>
    </source>
</evidence>
<protein>
    <submittedName>
        <fullName evidence="4">D-alanyl-D-alanine carboxypeptidase/D-alanyl-D-alanine-endopeptidase (Penicillin-binding protein 4)</fullName>
        <ecNumber evidence="4">3.4.16.4</ecNumber>
        <ecNumber evidence="4">3.4.21.-</ecNumber>
    </submittedName>
</protein>
<dbReference type="Proteomes" id="UP000582837">
    <property type="component" value="Unassembled WGS sequence"/>
</dbReference>
<evidence type="ECO:0000256" key="2">
    <source>
        <dbReference type="ARBA" id="ARBA00022801"/>
    </source>
</evidence>
<dbReference type="EC" id="3.4.16.4" evidence="4"/>
<dbReference type="GO" id="GO:0006508">
    <property type="term" value="P:proteolysis"/>
    <property type="evidence" value="ECO:0007669"/>
    <property type="project" value="InterPro"/>
</dbReference>
<proteinExistence type="inferred from homology"/>
<dbReference type="AlphaFoldDB" id="A0A841GXL8"/>
<feature type="chain" id="PRO_5032670268" evidence="3">
    <location>
        <begin position="22"/>
        <end position="478"/>
    </location>
</feature>
<dbReference type="Pfam" id="PF02113">
    <property type="entry name" value="Peptidase_S13"/>
    <property type="match status" value="1"/>
</dbReference>
<accession>A0A841GXL8</accession>
<dbReference type="PANTHER" id="PTHR30023:SF0">
    <property type="entry name" value="PENICILLIN-SENSITIVE CARBOXYPEPTIDASE A"/>
    <property type="match status" value="1"/>
</dbReference>
<comment type="similarity">
    <text evidence="1">Belongs to the peptidase S13 family.</text>
</comment>